<dbReference type="Proteomes" id="UP000503462">
    <property type="component" value="Chromosome 4"/>
</dbReference>
<keyword evidence="5" id="KW-0808">Transferase</keyword>
<dbReference type="Gene3D" id="1.20.120.1630">
    <property type="match status" value="1"/>
</dbReference>
<feature type="transmembrane region" description="Helical" evidence="10">
    <location>
        <begin position="41"/>
        <end position="62"/>
    </location>
</feature>
<dbReference type="Pfam" id="PF04140">
    <property type="entry name" value="ICMT"/>
    <property type="match status" value="1"/>
</dbReference>
<evidence type="ECO:0000256" key="3">
    <source>
        <dbReference type="ARBA" id="ARBA00012151"/>
    </source>
</evidence>
<dbReference type="PROSITE" id="PS51564">
    <property type="entry name" value="SAM_ICMT"/>
    <property type="match status" value="1"/>
</dbReference>
<evidence type="ECO:0000256" key="7">
    <source>
        <dbReference type="ARBA" id="ARBA00022692"/>
    </source>
</evidence>
<dbReference type="EMBL" id="CP051142">
    <property type="protein sequence ID" value="QIX01318.1"/>
    <property type="molecule type" value="Genomic_DNA"/>
</dbReference>
<evidence type="ECO:0000313" key="12">
    <source>
        <dbReference type="EMBL" id="QIX01318.1"/>
    </source>
</evidence>
<keyword evidence="4 10" id="KW-0489">Methyltransferase</keyword>
<evidence type="ECO:0000256" key="4">
    <source>
        <dbReference type="ARBA" id="ARBA00022603"/>
    </source>
</evidence>
<proteinExistence type="inferred from homology"/>
<gene>
    <name evidence="12" type="ORF">AMS68_006835</name>
</gene>
<accession>A0A6H0Y397</accession>
<dbReference type="InterPro" id="IPR007269">
    <property type="entry name" value="ICMT_MeTrfase"/>
</dbReference>
<evidence type="ECO:0000256" key="6">
    <source>
        <dbReference type="ARBA" id="ARBA00022691"/>
    </source>
</evidence>
<feature type="transmembrane region" description="Helical" evidence="10">
    <location>
        <begin position="142"/>
        <end position="160"/>
    </location>
</feature>
<evidence type="ECO:0000256" key="5">
    <source>
        <dbReference type="ARBA" id="ARBA00022679"/>
    </source>
</evidence>
<keyword evidence="6 10" id="KW-0949">S-adenosyl-L-methionine</keyword>
<evidence type="ECO:0000256" key="1">
    <source>
        <dbReference type="ARBA" id="ARBA00004141"/>
    </source>
</evidence>
<dbReference type="PANTHER" id="PTHR12714">
    <property type="entry name" value="PROTEIN-S ISOPRENYLCYSTEINE O-METHYLTRANSFERASE"/>
    <property type="match status" value="1"/>
</dbReference>
<feature type="transmembrane region" description="Helical" evidence="10">
    <location>
        <begin position="111"/>
        <end position="130"/>
    </location>
</feature>
<evidence type="ECO:0000256" key="2">
    <source>
        <dbReference type="ARBA" id="ARBA00009140"/>
    </source>
</evidence>
<comment type="catalytic activity">
    <reaction evidence="10">
        <text>[protein]-C-terminal S-[(2E,6E)-farnesyl]-L-cysteine + S-adenosyl-L-methionine = [protein]-C-terminal S-[(2E,6E)-farnesyl]-L-cysteine methyl ester + S-adenosyl-L-homocysteine</text>
        <dbReference type="Rhea" id="RHEA:21672"/>
        <dbReference type="Rhea" id="RHEA-COMP:12125"/>
        <dbReference type="Rhea" id="RHEA-COMP:12126"/>
        <dbReference type="ChEBI" id="CHEBI:57856"/>
        <dbReference type="ChEBI" id="CHEBI:59789"/>
        <dbReference type="ChEBI" id="CHEBI:90510"/>
        <dbReference type="ChEBI" id="CHEBI:90511"/>
        <dbReference type="EC" id="2.1.1.100"/>
    </reaction>
</comment>
<feature type="transmembrane region" description="Helical" evidence="10">
    <location>
        <begin position="210"/>
        <end position="227"/>
    </location>
</feature>
<protein>
    <recommendedName>
        <fullName evidence="3 10">Protein-S-isoprenylcysteine O-methyltransferase</fullName>
        <ecNumber evidence="3 10">2.1.1.100</ecNumber>
    </recommendedName>
</protein>
<evidence type="ECO:0000256" key="10">
    <source>
        <dbReference type="RuleBase" id="RU362022"/>
    </source>
</evidence>
<keyword evidence="7 10" id="KW-0812">Transmembrane</keyword>
<dbReference type="GO" id="GO:0032259">
    <property type="term" value="P:methylation"/>
    <property type="evidence" value="ECO:0007669"/>
    <property type="project" value="UniProtKB-KW"/>
</dbReference>
<evidence type="ECO:0000256" key="11">
    <source>
        <dbReference type="SAM" id="MobiDB-lite"/>
    </source>
</evidence>
<dbReference type="EC" id="2.1.1.100" evidence="3 10"/>
<dbReference type="OrthoDB" id="422086at2759"/>
<evidence type="ECO:0000256" key="9">
    <source>
        <dbReference type="ARBA" id="ARBA00023136"/>
    </source>
</evidence>
<evidence type="ECO:0000256" key="8">
    <source>
        <dbReference type="ARBA" id="ARBA00022989"/>
    </source>
</evidence>
<feature type="region of interest" description="Disordered" evidence="11">
    <location>
        <begin position="1"/>
        <end position="20"/>
    </location>
</feature>
<keyword evidence="10" id="KW-0256">Endoplasmic reticulum</keyword>
<dbReference type="GO" id="GO:0004671">
    <property type="term" value="F:protein C-terminal S-isoprenylcysteine carboxyl O-methyltransferase activity"/>
    <property type="evidence" value="ECO:0007669"/>
    <property type="project" value="UniProtKB-EC"/>
</dbReference>
<dbReference type="GO" id="GO:0005789">
    <property type="term" value="C:endoplasmic reticulum membrane"/>
    <property type="evidence" value="ECO:0007669"/>
    <property type="project" value="UniProtKB-SubCell"/>
</dbReference>
<dbReference type="InterPro" id="IPR025770">
    <property type="entry name" value="PPMT_MeTrfase"/>
</dbReference>
<organism evidence="12 13">
    <name type="scientific">Peltaster fructicola</name>
    <dbReference type="NCBI Taxonomy" id="286661"/>
    <lineage>
        <taxon>Eukaryota</taxon>
        <taxon>Fungi</taxon>
        <taxon>Dikarya</taxon>
        <taxon>Ascomycota</taxon>
        <taxon>Pezizomycotina</taxon>
        <taxon>Dothideomycetes</taxon>
        <taxon>Dothideomycetes incertae sedis</taxon>
        <taxon>Peltaster</taxon>
    </lineage>
</organism>
<dbReference type="PANTHER" id="PTHR12714:SF9">
    <property type="entry name" value="PROTEIN-S-ISOPRENYLCYSTEINE O-METHYLTRANSFERASE"/>
    <property type="match status" value="1"/>
</dbReference>
<evidence type="ECO:0000313" key="13">
    <source>
        <dbReference type="Proteomes" id="UP000503462"/>
    </source>
</evidence>
<sequence length="261" mass="29696">MHVGEAEVPASTRSSDTRQAGYDYPYDRTLEHNGQRSLSHIAIEAFCLGITLGLSLALGVLAAYHNYIVWRLFGFLGCLAIFHLLEFWTTARFNTPVVQASSFLLFTNGKAYNIAYLLALLEILLSTLAFPQYGRWLSGWDPRLAGFLLVLLGQVVRSLAMAHAGRSFNHTPQRVRKESHTLVTTGVYAYLRHPSYFGFFWWAIGTQLFVGNKFCVLGYIIVLWGFFNRRIIAEEKQLVSFFGEDYEKFRKNTSTGIPFIR</sequence>
<feature type="transmembrane region" description="Helical" evidence="10">
    <location>
        <begin position="68"/>
        <end position="90"/>
    </location>
</feature>
<keyword evidence="13" id="KW-1185">Reference proteome</keyword>
<keyword evidence="9 10" id="KW-0472">Membrane</keyword>
<name>A0A6H0Y397_9PEZI</name>
<comment type="similarity">
    <text evidence="2 10">Belongs to the class VI-like SAM-binding methyltransferase superfamily. Isoprenylcysteine carboxyl methyltransferase family.</text>
</comment>
<dbReference type="AlphaFoldDB" id="A0A6H0Y397"/>
<reference evidence="12 13" key="1">
    <citation type="journal article" date="2016" name="Sci. Rep.">
        <title>Peltaster fructicola genome reveals evolution from an invasive phytopathogen to an ectophytic parasite.</title>
        <authorList>
            <person name="Xu C."/>
            <person name="Chen H."/>
            <person name="Gleason M.L."/>
            <person name="Xu J.R."/>
            <person name="Liu H."/>
            <person name="Zhang R."/>
            <person name="Sun G."/>
        </authorList>
    </citation>
    <scope>NUCLEOTIDE SEQUENCE [LARGE SCALE GENOMIC DNA]</scope>
    <source>
        <strain evidence="12 13">LNHT1506</strain>
    </source>
</reference>
<comment type="subcellular location">
    <subcellularLocation>
        <location evidence="10">Endoplasmic reticulum membrane</location>
        <topology evidence="10">Multi-pass membrane protein</topology>
    </subcellularLocation>
    <subcellularLocation>
        <location evidence="1">Membrane</location>
        <topology evidence="1">Multi-pass membrane protein</topology>
    </subcellularLocation>
</comment>
<keyword evidence="8 10" id="KW-1133">Transmembrane helix</keyword>